<dbReference type="AlphaFoldDB" id="A0A6A7C5S7"/>
<protein>
    <submittedName>
        <fullName evidence="1">Uncharacterized protein</fullName>
    </submittedName>
</protein>
<accession>A0A6A7C5S7</accession>
<reference evidence="1" key="1">
    <citation type="journal article" date="2020" name="Stud. Mycol.">
        <title>101 Dothideomycetes genomes: a test case for predicting lifestyles and emergence of pathogens.</title>
        <authorList>
            <person name="Haridas S."/>
            <person name="Albert R."/>
            <person name="Binder M."/>
            <person name="Bloem J."/>
            <person name="Labutti K."/>
            <person name="Salamov A."/>
            <person name="Andreopoulos B."/>
            <person name="Baker S."/>
            <person name="Barry K."/>
            <person name="Bills G."/>
            <person name="Bluhm B."/>
            <person name="Cannon C."/>
            <person name="Castanera R."/>
            <person name="Culley D."/>
            <person name="Daum C."/>
            <person name="Ezra D."/>
            <person name="Gonzalez J."/>
            <person name="Henrissat B."/>
            <person name="Kuo A."/>
            <person name="Liang C."/>
            <person name="Lipzen A."/>
            <person name="Lutzoni F."/>
            <person name="Magnuson J."/>
            <person name="Mondo S."/>
            <person name="Nolan M."/>
            <person name="Ohm R."/>
            <person name="Pangilinan J."/>
            <person name="Park H.-J."/>
            <person name="Ramirez L."/>
            <person name="Alfaro M."/>
            <person name="Sun H."/>
            <person name="Tritt A."/>
            <person name="Yoshinaga Y."/>
            <person name="Zwiers L.-H."/>
            <person name="Turgeon B."/>
            <person name="Goodwin S."/>
            <person name="Spatafora J."/>
            <person name="Crous P."/>
            <person name="Grigoriev I."/>
        </authorList>
    </citation>
    <scope>NUCLEOTIDE SEQUENCE</scope>
    <source>
        <strain evidence="1">CBS 480.64</strain>
    </source>
</reference>
<dbReference type="Proteomes" id="UP000799421">
    <property type="component" value="Unassembled WGS sequence"/>
</dbReference>
<gene>
    <name evidence="1" type="ORF">K470DRAFT_256315</name>
</gene>
<sequence>MRLEEARSHRPPGATEGTILLATTLTESVSRLFGESYRDCIDMSSLQHRRIVCGEFRCGNAETVEKY</sequence>
<evidence type="ECO:0000313" key="1">
    <source>
        <dbReference type="EMBL" id="KAF2862058.1"/>
    </source>
</evidence>
<name>A0A6A7C5S7_9PEZI</name>
<keyword evidence="2" id="KW-1185">Reference proteome</keyword>
<dbReference type="EMBL" id="MU005968">
    <property type="protein sequence ID" value="KAF2862058.1"/>
    <property type="molecule type" value="Genomic_DNA"/>
</dbReference>
<proteinExistence type="predicted"/>
<organism evidence="1 2">
    <name type="scientific">Piedraia hortae CBS 480.64</name>
    <dbReference type="NCBI Taxonomy" id="1314780"/>
    <lineage>
        <taxon>Eukaryota</taxon>
        <taxon>Fungi</taxon>
        <taxon>Dikarya</taxon>
        <taxon>Ascomycota</taxon>
        <taxon>Pezizomycotina</taxon>
        <taxon>Dothideomycetes</taxon>
        <taxon>Dothideomycetidae</taxon>
        <taxon>Capnodiales</taxon>
        <taxon>Piedraiaceae</taxon>
        <taxon>Piedraia</taxon>
    </lineage>
</organism>
<evidence type="ECO:0000313" key="2">
    <source>
        <dbReference type="Proteomes" id="UP000799421"/>
    </source>
</evidence>